<dbReference type="AlphaFoldDB" id="A0A1S9TJ20"/>
<dbReference type="PANTHER" id="PTHR12151:SF25">
    <property type="entry name" value="LINALOOL DEHYDRATASE_ISOMERASE DOMAIN-CONTAINING PROTEIN"/>
    <property type="match status" value="1"/>
</dbReference>
<evidence type="ECO:0000256" key="1">
    <source>
        <dbReference type="ARBA" id="ARBA00010996"/>
    </source>
</evidence>
<comment type="similarity">
    <text evidence="1">Belongs to the SCO1/2 family.</text>
</comment>
<keyword evidence="4" id="KW-1015">Disulfide bond</keyword>
<protein>
    <submittedName>
        <fullName evidence="6">Cytochrome c oxidase assembly protein</fullName>
    </submittedName>
</protein>
<feature type="disulfide bond" description="Redox-active" evidence="4">
    <location>
        <begin position="67"/>
        <end position="71"/>
    </location>
</feature>
<dbReference type="PANTHER" id="PTHR12151">
    <property type="entry name" value="ELECTRON TRANSPORT PROTIN SCO1/SENC FAMILY MEMBER"/>
    <property type="match status" value="1"/>
</dbReference>
<dbReference type="Proteomes" id="UP000190906">
    <property type="component" value="Unassembled WGS sequence"/>
</dbReference>
<dbReference type="Pfam" id="PF02630">
    <property type="entry name" value="SCO1-SenC"/>
    <property type="match status" value="1"/>
</dbReference>
<evidence type="ECO:0000313" key="7">
    <source>
        <dbReference type="Proteomes" id="UP000190906"/>
    </source>
</evidence>
<dbReference type="InterPro" id="IPR036249">
    <property type="entry name" value="Thioredoxin-like_sf"/>
</dbReference>
<gene>
    <name evidence="6" type="ORF">BW897_25220</name>
</gene>
<keyword evidence="2 3" id="KW-0186">Copper</keyword>
<dbReference type="SUPFAM" id="SSF52833">
    <property type="entry name" value="Thioredoxin-like"/>
    <property type="match status" value="1"/>
</dbReference>
<dbReference type="PROSITE" id="PS51257">
    <property type="entry name" value="PROKAR_LIPOPROTEIN"/>
    <property type="match status" value="1"/>
</dbReference>
<feature type="binding site" evidence="3">
    <location>
        <position position="158"/>
    </location>
    <ligand>
        <name>Cu cation</name>
        <dbReference type="ChEBI" id="CHEBI:23378"/>
    </ligand>
</feature>
<feature type="binding site" evidence="3">
    <location>
        <position position="71"/>
    </location>
    <ligand>
        <name>Cu cation</name>
        <dbReference type="ChEBI" id="CHEBI:23378"/>
    </ligand>
</feature>
<evidence type="ECO:0000313" key="6">
    <source>
        <dbReference type="EMBL" id="OOR09890.1"/>
    </source>
</evidence>
<keyword evidence="3" id="KW-0479">Metal-binding</keyword>
<dbReference type="InterPro" id="IPR013766">
    <property type="entry name" value="Thioredoxin_domain"/>
</dbReference>
<dbReference type="CDD" id="cd02968">
    <property type="entry name" value="SCO"/>
    <property type="match status" value="1"/>
</dbReference>
<reference evidence="6 7" key="1">
    <citation type="submission" date="2017-01" db="EMBL/GenBank/DDBJ databases">
        <title>Bacillus cereus isolates.</title>
        <authorList>
            <person name="Beno S.M."/>
        </authorList>
    </citation>
    <scope>NUCLEOTIDE SEQUENCE [LARGE SCALE GENOMIC DNA]</scope>
    <source>
        <strain evidence="6 7">FSL H8-0485</strain>
    </source>
</reference>
<feature type="domain" description="Thioredoxin" evidence="5">
    <location>
        <begin position="29"/>
        <end position="194"/>
    </location>
</feature>
<dbReference type="RefSeq" id="WP_063217972.1">
    <property type="nucleotide sequence ID" value="NZ_MUAJ01000036.1"/>
</dbReference>
<dbReference type="EMBL" id="MUAJ01000036">
    <property type="protein sequence ID" value="OOR09890.1"/>
    <property type="molecule type" value="Genomic_DNA"/>
</dbReference>
<evidence type="ECO:0000256" key="2">
    <source>
        <dbReference type="ARBA" id="ARBA00023008"/>
    </source>
</evidence>
<dbReference type="Gene3D" id="3.40.30.10">
    <property type="entry name" value="Glutaredoxin"/>
    <property type="match status" value="1"/>
</dbReference>
<sequence length="194" mass="22401">MKKMRVITLLILISIITILGACSDNKLRDSLDWDVEKFTFTDQNGKKFGSSELKDKVWVADFIFTSCETVCPPMTANMAKLQNMLQKEGIKDVEFVSFSVDPEVDTPEKITEFMKVYEMDAKRTHFLTGYTRPEIEKFAKDNFQTLVTKPDNNTQVIHGTSFYLVDKDGKVVKKYSGLQNTPYEDMIRDIKRIR</sequence>
<proteinExistence type="inferred from homology"/>
<dbReference type="InterPro" id="IPR003782">
    <property type="entry name" value="SCO1/SenC"/>
</dbReference>
<feature type="binding site" evidence="3">
    <location>
        <position position="67"/>
    </location>
    <ligand>
        <name>Cu cation</name>
        <dbReference type="ChEBI" id="CHEBI:23378"/>
    </ligand>
</feature>
<evidence type="ECO:0000256" key="3">
    <source>
        <dbReference type="PIRSR" id="PIRSR603782-1"/>
    </source>
</evidence>
<comment type="caution">
    <text evidence="6">The sequence shown here is derived from an EMBL/GenBank/DDBJ whole genome shotgun (WGS) entry which is preliminary data.</text>
</comment>
<organism evidence="6 7">
    <name type="scientific">Bacillus cereus</name>
    <dbReference type="NCBI Taxonomy" id="1396"/>
    <lineage>
        <taxon>Bacteria</taxon>
        <taxon>Bacillati</taxon>
        <taxon>Bacillota</taxon>
        <taxon>Bacilli</taxon>
        <taxon>Bacillales</taxon>
        <taxon>Bacillaceae</taxon>
        <taxon>Bacillus</taxon>
        <taxon>Bacillus cereus group</taxon>
    </lineage>
</organism>
<evidence type="ECO:0000256" key="4">
    <source>
        <dbReference type="PIRSR" id="PIRSR603782-2"/>
    </source>
</evidence>
<evidence type="ECO:0000259" key="5">
    <source>
        <dbReference type="PROSITE" id="PS51352"/>
    </source>
</evidence>
<name>A0A1S9TJ20_BACCE</name>
<dbReference type="PROSITE" id="PS51352">
    <property type="entry name" value="THIOREDOXIN_2"/>
    <property type="match status" value="1"/>
</dbReference>
<dbReference type="GO" id="GO:0046872">
    <property type="term" value="F:metal ion binding"/>
    <property type="evidence" value="ECO:0007669"/>
    <property type="project" value="UniProtKB-KW"/>
</dbReference>
<accession>A0A1S9TJ20</accession>